<dbReference type="STRING" id="168276.SAMN05444580_102190"/>
<accession>A0A1G6QUA8</accession>
<sequence>MSLTVTRATAADAPGLASVAAATFPLACPPGVTEADIEAFLTDVLSARRFAEYVESPERTVLKAVDADGLAGYAMLVDGLPEDDDVRAVVSVLPTVEISKLYVLPNRHGGNVSHRLMATALDHARTGGAAGVWLGVNQENLRAQRFYAKSGFERVGTKRFRVGDQLHEDFVMQLRLDD</sequence>
<proteinExistence type="predicted"/>
<dbReference type="CDD" id="cd04301">
    <property type="entry name" value="NAT_SF"/>
    <property type="match status" value="1"/>
</dbReference>
<evidence type="ECO:0000313" key="4">
    <source>
        <dbReference type="EMBL" id="SDC95286.1"/>
    </source>
</evidence>
<dbReference type="Gene3D" id="3.40.630.30">
    <property type="match status" value="1"/>
</dbReference>
<dbReference type="AlphaFoldDB" id="A0A1G6QUA8"/>
<feature type="domain" description="N-acetyltransferase" evidence="3">
    <location>
        <begin position="3"/>
        <end position="177"/>
    </location>
</feature>
<keyword evidence="5" id="KW-1185">Reference proteome</keyword>
<reference evidence="4 5" key="1">
    <citation type="submission" date="2016-10" db="EMBL/GenBank/DDBJ databases">
        <authorList>
            <person name="de Groot N.N."/>
        </authorList>
    </citation>
    <scope>NUCLEOTIDE SEQUENCE [LARGE SCALE GENOMIC DNA]</scope>
    <source>
        <strain evidence="4 5">JCM 11308</strain>
    </source>
</reference>
<dbReference type="InterPro" id="IPR016181">
    <property type="entry name" value="Acyl_CoA_acyltransferase"/>
</dbReference>
<dbReference type="GO" id="GO:0016747">
    <property type="term" value="F:acyltransferase activity, transferring groups other than amino-acyl groups"/>
    <property type="evidence" value="ECO:0007669"/>
    <property type="project" value="InterPro"/>
</dbReference>
<dbReference type="InterPro" id="IPR000182">
    <property type="entry name" value="GNAT_dom"/>
</dbReference>
<keyword evidence="1" id="KW-0808">Transferase</keyword>
<dbReference type="PROSITE" id="PS51186">
    <property type="entry name" value="GNAT"/>
    <property type="match status" value="1"/>
</dbReference>
<gene>
    <name evidence="4" type="ORF">SAMN05444580_102190</name>
</gene>
<organism evidence="4 5">
    <name type="scientific">Rhodococcus tukisamuensis</name>
    <dbReference type="NCBI Taxonomy" id="168276"/>
    <lineage>
        <taxon>Bacteria</taxon>
        <taxon>Bacillati</taxon>
        <taxon>Actinomycetota</taxon>
        <taxon>Actinomycetes</taxon>
        <taxon>Mycobacteriales</taxon>
        <taxon>Nocardiaceae</taxon>
        <taxon>Rhodococcus</taxon>
    </lineage>
</organism>
<dbReference type="SUPFAM" id="SSF55729">
    <property type="entry name" value="Acyl-CoA N-acyltransferases (Nat)"/>
    <property type="match status" value="1"/>
</dbReference>
<dbReference type="GO" id="GO:0005840">
    <property type="term" value="C:ribosome"/>
    <property type="evidence" value="ECO:0007669"/>
    <property type="project" value="UniProtKB-KW"/>
</dbReference>
<evidence type="ECO:0000256" key="1">
    <source>
        <dbReference type="ARBA" id="ARBA00022679"/>
    </source>
</evidence>
<dbReference type="InterPro" id="IPR050832">
    <property type="entry name" value="Bact_Acetyltransf"/>
</dbReference>
<dbReference type="PANTHER" id="PTHR43877">
    <property type="entry name" value="AMINOALKYLPHOSPHONATE N-ACETYLTRANSFERASE-RELATED-RELATED"/>
    <property type="match status" value="1"/>
</dbReference>
<keyword evidence="4" id="KW-0687">Ribonucleoprotein</keyword>
<dbReference type="EMBL" id="FNAB01000002">
    <property type="protein sequence ID" value="SDC95286.1"/>
    <property type="molecule type" value="Genomic_DNA"/>
</dbReference>
<evidence type="ECO:0000256" key="2">
    <source>
        <dbReference type="ARBA" id="ARBA00023315"/>
    </source>
</evidence>
<keyword evidence="2" id="KW-0012">Acyltransferase</keyword>
<dbReference type="PANTHER" id="PTHR43877:SF1">
    <property type="entry name" value="ACETYLTRANSFERASE"/>
    <property type="match status" value="1"/>
</dbReference>
<name>A0A1G6QUA8_9NOCA</name>
<dbReference type="Pfam" id="PF00583">
    <property type="entry name" value="Acetyltransf_1"/>
    <property type="match status" value="1"/>
</dbReference>
<protein>
    <submittedName>
        <fullName evidence="4">Ribosomal protein S18 acetylase RimI</fullName>
    </submittedName>
</protein>
<dbReference type="Proteomes" id="UP000199417">
    <property type="component" value="Unassembled WGS sequence"/>
</dbReference>
<evidence type="ECO:0000313" key="5">
    <source>
        <dbReference type="Proteomes" id="UP000199417"/>
    </source>
</evidence>
<keyword evidence="4" id="KW-0689">Ribosomal protein</keyword>
<evidence type="ECO:0000259" key="3">
    <source>
        <dbReference type="PROSITE" id="PS51186"/>
    </source>
</evidence>
<dbReference type="RefSeq" id="WP_072843923.1">
    <property type="nucleotide sequence ID" value="NZ_FNAB01000002.1"/>
</dbReference>